<sequence>MKYSQAYHKDRIKCKKEVYQLKSMVNRFHDELKNIQPTPQFLETLKVIMEEIESSIMLFKEAQRETYEELMLAEVQHSHEVNALQKKFESWAETDQRVPATRPLTSKPTGAKDVTSNLPPEVAQYTKFLEDTGGVRGGWDEYDHNTFLKWRVRFKGKDQFLREATSRLPTKTANEVRDHEIWYRELLTRQEEKRLAIKTWKEKKKGEKNEALEELSDSDSEAERQAERQQSLMEKERQHKLQKLDSWKLQRELERAEAEERRLHEEKNRKRKAQEEKLRQQELRNKVAEYKKQQKEEAEFLELEVQSHEVVMSEQQREKLQMDKERIKLRNEYALLQKTKHLQEVERKKQQQIERERKLRSQYEVSVSRDPSRLLQPTQGWRSRTKEVGASAEAGRVYTMQHRAVPTWRQGL</sequence>
<dbReference type="InterPro" id="IPR039902">
    <property type="entry name" value="CCDC148/CCDC112"/>
</dbReference>
<comment type="caution">
    <text evidence="3">The sequence shown here is derived from an EMBL/GenBank/DDBJ whole genome shotgun (WGS) entry which is preliminary data.</text>
</comment>
<reference evidence="3" key="1">
    <citation type="submission" date="2020-06" db="EMBL/GenBank/DDBJ databases">
        <title>Draft genome of Bugula neritina, a colonial animal packing powerful symbionts and potential medicines.</title>
        <authorList>
            <person name="Rayko M."/>
        </authorList>
    </citation>
    <scope>NUCLEOTIDE SEQUENCE [LARGE SCALE GENOMIC DNA]</scope>
    <source>
        <strain evidence="3">Kwan_BN1</strain>
    </source>
</reference>
<evidence type="ECO:0000313" key="4">
    <source>
        <dbReference type="Proteomes" id="UP000593567"/>
    </source>
</evidence>
<feature type="compositionally biased region" description="Polar residues" evidence="2">
    <location>
        <begin position="103"/>
        <end position="117"/>
    </location>
</feature>
<dbReference type="Proteomes" id="UP000593567">
    <property type="component" value="Unassembled WGS sequence"/>
</dbReference>
<feature type="compositionally biased region" description="Basic and acidic residues" evidence="2">
    <location>
        <begin position="221"/>
        <end position="239"/>
    </location>
</feature>
<dbReference type="OrthoDB" id="2152435at2759"/>
<name>A0A7J7J0L0_BUGNE</name>
<feature type="region of interest" description="Disordered" evidence="2">
    <location>
        <begin position="368"/>
        <end position="388"/>
    </location>
</feature>
<protein>
    <submittedName>
        <fullName evidence="3">CCDC112</fullName>
    </submittedName>
</protein>
<evidence type="ECO:0000313" key="3">
    <source>
        <dbReference type="EMBL" id="KAF6019719.1"/>
    </source>
</evidence>
<accession>A0A7J7J0L0</accession>
<evidence type="ECO:0000256" key="1">
    <source>
        <dbReference type="ARBA" id="ARBA00023054"/>
    </source>
</evidence>
<dbReference type="PANTHER" id="PTHR21549">
    <property type="entry name" value="MUTATED IN BLADDER CANCER 1"/>
    <property type="match status" value="1"/>
</dbReference>
<evidence type="ECO:0000256" key="2">
    <source>
        <dbReference type="SAM" id="MobiDB-lite"/>
    </source>
</evidence>
<gene>
    <name evidence="3" type="ORF">EB796_021947</name>
</gene>
<feature type="region of interest" description="Disordered" evidence="2">
    <location>
        <begin position="206"/>
        <end position="239"/>
    </location>
</feature>
<dbReference type="PANTHER" id="PTHR21549:SF0">
    <property type="entry name" value="COILED-COIL DOMAIN-CONTAINING PROTEIN 112"/>
    <property type="match status" value="1"/>
</dbReference>
<feature type="region of interest" description="Disordered" evidence="2">
    <location>
        <begin position="258"/>
        <end position="280"/>
    </location>
</feature>
<keyword evidence="4" id="KW-1185">Reference proteome</keyword>
<dbReference type="AlphaFoldDB" id="A0A7J7J0L0"/>
<proteinExistence type="predicted"/>
<keyword evidence="1" id="KW-0175">Coiled coil</keyword>
<feature type="region of interest" description="Disordered" evidence="2">
    <location>
        <begin position="95"/>
        <end position="117"/>
    </location>
</feature>
<organism evidence="3 4">
    <name type="scientific">Bugula neritina</name>
    <name type="common">Brown bryozoan</name>
    <name type="synonym">Sertularia neritina</name>
    <dbReference type="NCBI Taxonomy" id="10212"/>
    <lineage>
        <taxon>Eukaryota</taxon>
        <taxon>Metazoa</taxon>
        <taxon>Spiralia</taxon>
        <taxon>Lophotrochozoa</taxon>
        <taxon>Bryozoa</taxon>
        <taxon>Gymnolaemata</taxon>
        <taxon>Cheilostomatida</taxon>
        <taxon>Flustrina</taxon>
        <taxon>Buguloidea</taxon>
        <taxon>Bugulidae</taxon>
        <taxon>Bugula</taxon>
    </lineage>
</organism>
<dbReference type="EMBL" id="VXIV02003214">
    <property type="protein sequence ID" value="KAF6019719.1"/>
    <property type="molecule type" value="Genomic_DNA"/>
</dbReference>